<evidence type="ECO:0000313" key="3">
    <source>
        <dbReference type="Proteomes" id="UP000403266"/>
    </source>
</evidence>
<keyword evidence="3" id="KW-1185">Reference proteome</keyword>
<dbReference type="InterPro" id="IPR014710">
    <property type="entry name" value="RmlC-like_jellyroll"/>
</dbReference>
<dbReference type="InterPro" id="IPR013096">
    <property type="entry name" value="Cupin_2"/>
</dbReference>
<dbReference type="Gene3D" id="2.60.120.10">
    <property type="entry name" value="Jelly Rolls"/>
    <property type="match status" value="1"/>
</dbReference>
<organism evidence="2 3">
    <name type="scientific">Microvirga tunisiensis</name>
    <dbReference type="NCBI Taxonomy" id="2108360"/>
    <lineage>
        <taxon>Bacteria</taxon>
        <taxon>Pseudomonadati</taxon>
        <taxon>Pseudomonadota</taxon>
        <taxon>Alphaproteobacteria</taxon>
        <taxon>Hyphomicrobiales</taxon>
        <taxon>Methylobacteriaceae</taxon>
        <taxon>Microvirga</taxon>
    </lineage>
</organism>
<dbReference type="SUPFAM" id="SSF51182">
    <property type="entry name" value="RmlC-like cupins"/>
    <property type="match status" value="1"/>
</dbReference>
<proteinExistence type="predicted"/>
<accession>A0A5N7MTR7</accession>
<dbReference type="OrthoDB" id="8561853at2"/>
<dbReference type="EMBL" id="VOSK01000336">
    <property type="protein sequence ID" value="MPR30268.1"/>
    <property type="molecule type" value="Genomic_DNA"/>
</dbReference>
<dbReference type="Pfam" id="PF07883">
    <property type="entry name" value="Cupin_2"/>
    <property type="match status" value="1"/>
</dbReference>
<dbReference type="InterPro" id="IPR011051">
    <property type="entry name" value="RmlC_Cupin_sf"/>
</dbReference>
<protein>
    <submittedName>
        <fullName evidence="2">Cupin domain-containing protein</fullName>
    </submittedName>
</protein>
<evidence type="ECO:0000259" key="1">
    <source>
        <dbReference type="Pfam" id="PF07883"/>
    </source>
</evidence>
<dbReference type="AlphaFoldDB" id="A0A5N7MTR7"/>
<comment type="caution">
    <text evidence="2">The sequence shown here is derived from an EMBL/GenBank/DDBJ whole genome shotgun (WGS) entry which is preliminary data.</text>
</comment>
<name>A0A5N7MTR7_9HYPH</name>
<feature type="domain" description="Cupin type-2" evidence="1">
    <location>
        <begin position="61"/>
        <end position="123"/>
    </location>
</feature>
<reference evidence="2 3" key="1">
    <citation type="journal article" date="2019" name="Syst. Appl. Microbiol.">
        <title>Microvirga tunisiensis sp. nov., a root nodule symbiotic bacterium isolated from Lupinus micranthus and L. luteus grown in Northern Tunisia.</title>
        <authorList>
            <person name="Msaddak A."/>
            <person name="Rejili M."/>
            <person name="Duran D."/>
            <person name="Mars M."/>
            <person name="Palacios J.M."/>
            <person name="Ruiz-Argueso T."/>
            <person name="Rey L."/>
            <person name="Imperial J."/>
        </authorList>
    </citation>
    <scope>NUCLEOTIDE SEQUENCE [LARGE SCALE GENOMIC DNA]</scope>
    <source>
        <strain evidence="2 3">Lmie10</strain>
    </source>
</reference>
<dbReference type="Proteomes" id="UP000403266">
    <property type="component" value="Unassembled WGS sequence"/>
</dbReference>
<evidence type="ECO:0000313" key="2">
    <source>
        <dbReference type="EMBL" id="MPR30268.1"/>
    </source>
</evidence>
<gene>
    <name evidence="2" type="ORF">FS320_35830</name>
</gene>
<sequence length="145" mass="15613">MALPFVAALVADARRVSAQTGVAVPVKVDTKGLVAKIKFEAELAGFLSELNGRYKLRVTELTLEPGGHVGEHNHVGPGIRQVTSGSMTYVLPEKTVVYGPGDFFFESGDINHTVFNKTDAPMVHVLFEILPVDAKGPSLIPVKHH</sequence>